<protein>
    <submittedName>
        <fullName evidence="1">Uncharacterized protein</fullName>
    </submittedName>
</protein>
<evidence type="ECO:0000313" key="2">
    <source>
        <dbReference type="Proteomes" id="UP000078540"/>
    </source>
</evidence>
<proteinExistence type="predicted"/>
<gene>
    <name evidence="1" type="ORF">ALC53_10953</name>
</gene>
<evidence type="ECO:0000313" key="1">
    <source>
        <dbReference type="EMBL" id="KYM78611.1"/>
    </source>
</evidence>
<organism evidence="1 2">
    <name type="scientific">Atta colombica</name>
    <dbReference type="NCBI Taxonomy" id="520822"/>
    <lineage>
        <taxon>Eukaryota</taxon>
        <taxon>Metazoa</taxon>
        <taxon>Ecdysozoa</taxon>
        <taxon>Arthropoda</taxon>
        <taxon>Hexapoda</taxon>
        <taxon>Insecta</taxon>
        <taxon>Pterygota</taxon>
        <taxon>Neoptera</taxon>
        <taxon>Endopterygota</taxon>
        <taxon>Hymenoptera</taxon>
        <taxon>Apocrita</taxon>
        <taxon>Aculeata</taxon>
        <taxon>Formicoidea</taxon>
        <taxon>Formicidae</taxon>
        <taxon>Myrmicinae</taxon>
        <taxon>Atta</taxon>
    </lineage>
</organism>
<name>A0A151HZP6_9HYME</name>
<reference evidence="1 2" key="1">
    <citation type="submission" date="2015-09" db="EMBL/GenBank/DDBJ databases">
        <title>Atta colombica WGS genome.</title>
        <authorList>
            <person name="Nygaard S."/>
            <person name="Hu H."/>
            <person name="Boomsma J."/>
            <person name="Zhang G."/>
        </authorList>
    </citation>
    <scope>NUCLEOTIDE SEQUENCE [LARGE SCALE GENOMIC DNA]</scope>
    <source>
        <strain evidence="1">Treedump-2</strain>
        <tissue evidence="1">Whole body</tissue>
    </source>
</reference>
<dbReference type="AlphaFoldDB" id="A0A151HZP6"/>
<dbReference type="Proteomes" id="UP000078540">
    <property type="component" value="Unassembled WGS sequence"/>
</dbReference>
<sequence length="50" mass="5828">MQEIGRIREQWAMLIPEPIHVCCGYQSEVLRYESEGKFVLHATSFSSRLT</sequence>
<keyword evidence="2" id="KW-1185">Reference proteome</keyword>
<dbReference type="EMBL" id="KQ976661">
    <property type="protein sequence ID" value="KYM78611.1"/>
    <property type="molecule type" value="Genomic_DNA"/>
</dbReference>
<accession>A0A151HZP6</accession>